<organism evidence="2 3">
    <name type="scientific">Kineococcus aurantiacus</name>
    <dbReference type="NCBI Taxonomy" id="37633"/>
    <lineage>
        <taxon>Bacteria</taxon>
        <taxon>Bacillati</taxon>
        <taxon>Actinomycetota</taxon>
        <taxon>Actinomycetes</taxon>
        <taxon>Kineosporiales</taxon>
        <taxon>Kineosporiaceae</taxon>
        <taxon>Kineococcus</taxon>
    </lineage>
</organism>
<dbReference type="Pfam" id="PF18431">
    <property type="entry name" value="RNAse_A_bac"/>
    <property type="match status" value="1"/>
</dbReference>
<gene>
    <name evidence="2" type="ORF">BJ968_002457</name>
</gene>
<comment type="caution">
    <text evidence="2">The sequence shown here is derived from an EMBL/GenBank/DDBJ whole genome shotgun (WGS) entry which is preliminary data.</text>
</comment>
<sequence>MDELSTLSVEAADATAAAARAAAACAQQVADRVDATVASLGGWYGVARDGFGDRAAELAGDLGALTSTAAAGAGLVAEYAFGLGVLQARLRRVDTSIAQVQARVDAGVGDLAAFHADRAELEHWGGSRLAVLADFDELGETFAARMFAVLDHVDGRPRRFGEHVDDAARTLADSARDSAYLAAGWAWDAPGWTATVRRTPAALLDAVAHPVRTLADAVAWDDWSSGRYGAGTATLGAAFVGRGFSRGGRLGKVLPEGHRWSRYLDADGNPLPQSVEELYAGVDLGRSEVFWDAHTADRHVEVDDGFLRRRLDTGAVEGGRVLRPPPQASRFADQASAEKVITDALRLRREQVDREIALGKVDVSVTAPAGSEAGVVWSRDGHGGHVRVPVQQVKVVLSRSGDGSWYVRTAYLEGSS</sequence>
<name>A0A7Y9DLP2_9ACTN</name>
<dbReference type="Proteomes" id="UP000521922">
    <property type="component" value="Unassembled WGS sequence"/>
</dbReference>
<dbReference type="RefSeq" id="WP_179752252.1">
    <property type="nucleotide sequence ID" value="NZ_BAAAGN010000001.1"/>
</dbReference>
<protein>
    <recommendedName>
        <fullName evidence="1">Bacterial CdiA-CT RNAse A domain-containing protein</fullName>
    </recommendedName>
</protein>
<keyword evidence="3" id="KW-1185">Reference proteome</keyword>
<reference evidence="2 3" key="1">
    <citation type="submission" date="2020-07" db="EMBL/GenBank/DDBJ databases">
        <title>Sequencing the genomes of 1000 actinobacteria strains.</title>
        <authorList>
            <person name="Klenk H.-P."/>
        </authorList>
    </citation>
    <scope>NUCLEOTIDE SEQUENCE [LARGE SCALE GENOMIC DNA]</scope>
    <source>
        <strain evidence="2 3">DSM 7487</strain>
    </source>
</reference>
<evidence type="ECO:0000313" key="2">
    <source>
        <dbReference type="EMBL" id="NYD22917.1"/>
    </source>
</evidence>
<dbReference type="InterPro" id="IPR041436">
    <property type="entry name" value="RNAse_A_bac"/>
</dbReference>
<evidence type="ECO:0000259" key="1">
    <source>
        <dbReference type="Pfam" id="PF18431"/>
    </source>
</evidence>
<dbReference type="AlphaFoldDB" id="A0A7Y9DLP2"/>
<evidence type="ECO:0000313" key="3">
    <source>
        <dbReference type="Proteomes" id="UP000521922"/>
    </source>
</evidence>
<feature type="domain" description="Bacterial CdiA-CT RNAse A" evidence="1">
    <location>
        <begin position="293"/>
        <end position="411"/>
    </location>
</feature>
<accession>A0A7Y9DLP2</accession>
<proteinExistence type="predicted"/>
<dbReference type="EMBL" id="JACCBB010000001">
    <property type="protein sequence ID" value="NYD22917.1"/>
    <property type="molecule type" value="Genomic_DNA"/>
</dbReference>